<gene>
    <name evidence="3" type="ORF">PAECIP111893_02678</name>
</gene>
<dbReference type="Proteomes" id="UP000838686">
    <property type="component" value="Unassembled WGS sequence"/>
</dbReference>
<feature type="transmembrane region" description="Helical" evidence="1">
    <location>
        <begin position="91"/>
        <end position="109"/>
    </location>
</feature>
<dbReference type="Pfam" id="PF04892">
    <property type="entry name" value="VanZ"/>
    <property type="match status" value="1"/>
</dbReference>
<dbReference type="InterPro" id="IPR006976">
    <property type="entry name" value="VanZ-like"/>
</dbReference>
<feature type="transmembrane region" description="Helical" evidence="1">
    <location>
        <begin position="21"/>
        <end position="40"/>
    </location>
</feature>
<protein>
    <recommendedName>
        <fullName evidence="2">VanZ-like domain-containing protein</fullName>
    </recommendedName>
</protein>
<name>A0ABN8GHD3_9BACL</name>
<keyword evidence="1" id="KW-0812">Transmembrane</keyword>
<dbReference type="RefSeq" id="WP_236342991.1">
    <property type="nucleotide sequence ID" value="NZ_CAKMMF010000013.1"/>
</dbReference>
<evidence type="ECO:0000259" key="2">
    <source>
        <dbReference type="Pfam" id="PF04892"/>
    </source>
</evidence>
<organism evidence="3 4">
    <name type="scientific">Paenibacillus plantiphilus</name>
    <dbReference type="NCBI Taxonomy" id="2905650"/>
    <lineage>
        <taxon>Bacteria</taxon>
        <taxon>Bacillati</taxon>
        <taxon>Bacillota</taxon>
        <taxon>Bacilli</taxon>
        <taxon>Bacillales</taxon>
        <taxon>Paenibacillaceae</taxon>
        <taxon>Paenibacillus</taxon>
    </lineage>
</organism>
<comment type="caution">
    <text evidence="3">The sequence shown here is derived from an EMBL/GenBank/DDBJ whole genome shotgun (WGS) entry which is preliminary data.</text>
</comment>
<accession>A0ABN8GHD3</accession>
<keyword evidence="1" id="KW-1133">Transmembrane helix</keyword>
<proteinExistence type="predicted"/>
<keyword evidence="1" id="KW-0472">Membrane</keyword>
<sequence length="149" mass="16993">MKQIYDRKRRGSVDEIHRSKWRFVPAIAVMAVIFMFSSRTGDDLDSVLPWFQELFPAMTSFDWGHFAAYFILALAVDYGFGARGDSWKSKLLIVVICGLYGVSDEYHQSFVGGRSPDIYDIRNDCIGAAIAVLIIAIPVIRKRWRRIAP</sequence>
<feature type="transmembrane region" description="Helical" evidence="1">
    <location>
        <begin position="60"/>
        <end position="79"/>
    </location>
</feature>
<evidence type="ECO:0000313" key="3">
    <source>
        <dbReference type="EMBL" id="CAH1207037.1"/>
    </source>
</evidence>
<dbReference type="EMBL" id="CAKMMF010000013">
    <property type="protein sequence ID" value="CAH1207037.1"/>
    <property type="molecule type" value="Genomic_DNA"/>
</dbReference>
<evidence type="ECO:0000313" key="4">
    <source>
        <dbReference type="Proteomes" id="UP000838686"/>
    </source>
</evidence>
<evidence type="ECO:0000256" key="1">
    <source>
        <dbReference type="SAM" id="Phobius"/>
    </source>
</evidence>
<dbReference type="NCBIfam" id="NF037970">
    <property type="entry name" value="vanZ_1"/>
    <property type="match status" value="1"/>
</dbReference>
<feature type="transmembrane region" description="Helical" evidence="1">
    <location>
        <begin position="121"/>
        <end position="140"/>
    </location>
</feature>
<keyword evidence="4" id="KW-1185">Reference proteome</keyword>
<feature type="domain" description="VanZ-like" evidence="2">
    <location>
        <begin position="26"/>
        <end position="136"/>
    </location>
</feature>
<reference evidence="3" key="1">
    <citation type="submission" date="2022-01" db="EMBL/GenBank/DDBJ databases">
        <authorList>
            <person name="Criscuolo A."/>
        </authorList>
    </citation>
    <scope>NUCLEOTIDE SEQUENCE</scope>
    <source>
        <strain evidence="3">CIP111893</strain>
    </source>
</reference>